<dbReference type="InParanoid" id="E3LBR5"/>
<protein>
    <submittedName>
        <fullName evidence="2">Uncharacterized protein</fullName>
    </submittedName>
</protein>
<evidence type="ECO:0000313" key="2">
    <source>
        <dbReference type="EMBL" id="EFP93987.1"/>
    </source>
</evidence>
<evidence type="ECO:0000256" key="1">
    <source>
        <dbReference type="SAM" id="MobiDB-lite"/>
    </source>
</evidence>
<reference evidence="3" key="2">
    <citation type="journal article" date="2011" name="Proc. Natl. Acad. Sci. U.S.A.">
        <title>Obligate biotrophy features unraveled by the genomic analysis of rust fungi.</title>
        <authorList>
            <person name="Duplessis S."/>
            <person name="Cuomo C.A."/>
            <person name="Lin Y.-C."/>
            <person name="Aerts A."/>
            <person name="Tisserant E."/>
            <person name="Veneault-Fourrey C."/>
            <person name="Joly D.L."/>
            <person name="Hacquard S."/>
            <person name="Amselem J."/>
            <person name="Cantarel B.L."/>
            <person name="Chiu R."/>
            <person name="Coutinho P.M."/>
            <person name="Feau N."/>
            <person name="Field M."/>
            <person name="Frey P."/>
            <person name="Gelhaye E."/>
            <person name="Goldberg J."/>
            <person name="Grabherr M.G."/>
            <person name="Kodira C.D."/>
            <person name="Kohler A."/>
            <person name="Kuees U."/>
            <person name="Lindquist E.A."/>
            <person name="Lucas S.M."/>
            <person name="Mago R."/>
            <person name="Mauceli E."/>
            <person name="Morin E."/>
            <person name="Murat C."/>
            <person name="Pangilinan J.L."/>
            <person name="Park R."/>
            <person name="Pearson M."/>
            <person name="Quesneville H."/>
            <person name="Rouhier N."/>
            <person name="Sakthikumar S."/>
            <person name="Salamov A.A."/>
            <person name="Schmutz J."/>
            <person name="Selles B."/>
            <person name="Shapiro H."/>
            <person name="Tanguay P."/>
            <person name="Tuskan G.A."/>
            <person name="Henrissat B."/>
            <person name="Van de Peer Y."/>
            <person name="Rouze P."/>
            <person name="Ellis J.G."/>
            <person name="Dodds P.N."/>
            <person name="Schein J.E."/>
            <person name="Zhong S."/>
            <person name="Hamelin R.C."/>
            <person name="Grigoriev I.V."/>
            <person name="Szabo L.J."/>
            <person name="Martin F."/>
        </authorList>
    </citation>
    <scope>NUCLEOTIDE SEQUENCE [LARGE SCALE GENOMIC DNA]</scope>
    <source>
        <strain evidence="3">CRL 75-36-700-3 / race SCCL</strain>
    </source>
</reference>
<accession>E3LBR5</accession>
<sequence>MRPQAQGAVTSELGISPALINSRAASLALETLSNQSTPVLRPVEHKTFAVHTSTATNLTIQSPIPRQLNQNPIPTLSPSPAPTGQVDIIVNNQDLEVFINLFNNQWLMLIQARDNNNVPLMRAALTQAISSQGVIRDLVGGKEMLRICKRRASGLGKIPASEPHATGPTPSYNSKSPLSHHVSLGLNSDCRTQGFGGHF</sequence>
<gene>
    <name evidence="2" type="ORF">PGTG_19941</name>
</gene>
<dbReference type="OrthoDB" id="10623341at2759"/>
<dbReference type="Proteomes" id="UP000008783">
    <property type="component" value="Unassembled WGS sequence"/>
</dbReference>
<feature type="compositionally biased region" description="Polar residues" evidence="1">
    <location>
        <begin position="168"/>
        <end position="177"/>
    </location>
</feature>
<proteinExistence type="predicted"/>
<dbReference type="HOGENOM" id="CLU_1372801_0_0_1"/>
<dbReference type="AlphaFoldDB" id="E3LBR5"/>
<dbReference type="GeneID" id="10535600"/>
<feature type="region of interest" description="Disordered" evidence="1">
    <location>
        <begin position="156"/>
        <end position="178"/>
    </location>
</feature>
<dbReference type="RefSeq" id="XP_003338406.1">
    <property type="nucleotide sequence ID" value="XM_003338358.1"/>
</dbReference>
<dbReference type="VEuPathDB" id="FungiDB:PGTG_19941"/>
<dbReference type="KEGG" id="pgr:PGTG_19941"/>
<reference key="1">
    <citation type="submission" date="2007-01" db="EMBL/GenBank/DDBJ databases">
        <title>The Genome Sequence of Puccinia graminis f. sp. tritici Strain CRL 75-36-700-3.</title>
        <authorList>
            <consortium name="The Broad Institute Genome Sequencing Platform"/>
            <person name="Birren B."/>
            <person name="Lander E."/>
            <person name="Galagan J."/>
            <person name="Nusbaum C."/>
            <person name="Devon K."/>
            <person name="Cuomo C."/>
            <person name="Jaffe D."/>
            <person name="Butler J."/>
            <person name="Alvarez P."/>
            <person name="Gnerre S."/>
            <person name="Grabherr M."/>
            <person name="Mauceli E."/>
            <person name="Brockman W."/>
            <person name="Young S."/>
            <person name="LaButti K."/>
            <person name="Sykes S."/>
            <person name="DeCaprio D."/>
            <person name="Crawford M."/>
            <person name="Koehrsen M."/>
            <person name="Engels R."/>
            <person name="Montgomery P."/>
            <person name="Pearson M."/>
            <person name="Howarth C."/>
            <person name="Larson L."/>
            <person name="White J."/>
            <person name="Zeng Q."/>
            <person name="Kodira C."/>
            <person name="Yandava C."/>
            <person name="Alvarado L."/>
            <person name="O'Leary S."/>
            <person name="Szabo L."/>
            <person name="Dean R."/>
            <person name="Schein J."/>
        </authorList>
    </citation>
    <scope>NUCLEOTIDE SEQUENCE</scope>
    <source>
        <strain>CRL 75-36-700-3</strain>
    </source>
</reference>
<keyword evidence="3" id="KW-1185">Reference proteome</keyword>
<name>E3LBR5_PUCGT</name>
<evidence type="ECO:0000313" key="3">
    <source>
        <dbReference type="Proteomes" id="UP000008783"/>
    </source>
</evidence>
<dbReference type="EMBL" id="DS178424">
    <property type="protein sequence ID" value="EFP93987.1"/>
    <property type="molecule type" value="Genomic_DNA"/>
</dbReference>
<organism evidence="2 3">
    <name type="scientific">Puccinia graminis f. sp. tritici (strain CRL 75-36-700-3 / race SCCL)</name>
    <name type="common">Black stem rust fungus</name>
    <dbReference type="NCBI Taxonomy" id="418459"/>
    <lineage>
        <taxon>Eukaryota</taxon>
        <taxon>Fungi</taxon>
        <taxon>Dikarya</taxon>
        <taxon>Basidiomycota</taxon>
        <taxon>Pucciniomycotina</taxon>
        <taxon>Pucciniomycetes</taxon>
        <taxon>Pucciniales</taxon>
        <taxon>Pucciniaceae</taxon>
        <taxon>Puccinia</taxon>
    </lineage>
</organism>